<sequence length="153" mass="17262">MSSEDRYSIPLQELYKQVILDHHSRPRNRGLLPDPDTTVHLENPTCGDTIDLQLKVEEGRLREVRWQGRGCSISMASASMMSEALKGKTLEEARRIMERFRAMMRGDAGPFRDLGEIQSLQGVARYPVRIKCATLAWNAVEMGMSGLDPEGRS</sequence>
<dbReference type="GO" id="GO:0051536">
    <property type="term" value="F:iron-sulfur cluster binding"/>
    <property type="evidence" value="ECO:0007669"/>
    <property type="project" value="InterPro"/>
</dbReference>
<accession>A0AA35GAN5</accession>
<name>A0AA35GAN5_9FIRM</name>
<dbReference type="GO" id="GO:0016226">
    <property type="term" value="P:iron-sulfur cluster assembly"/>
    <property type="evidence" value="ECO:0007669"/>
    <property type="project" value="InterPro"/>
</dbReference>
<organism evidence="3 4">
    <name type="scientific">Caldinitratiruptor microaerophilus</name>
    <dbReference type="NCBI Taxonomy" id="671077"/>
    <lineage>
        <taxon>Bacteria</taxon>
        <taxon>Bacillati</taxon>
        <taxon>Bacillota</taxon>
        <taxon>Clostridia</taxon>
        <taxon>Eubacteriales</taxon>
        <taxon>Symbiobacteriaceae</taxon>
        <taxon>Caldinitratiruptor</taxon>
    </lineage>
</organism>
<dbReference type="EMBL" id="AP025628">
    <property type="protein sequence ID" value="BDG61489.1"/>
    <property type="molecule type" value="Genomic_DNA"/>
</dbReference>
<dbReference type="KEGG" id="cmic:caldi_25790"/>
<dbReference type="InterPro" id="IPR002871">
    <property type="entry name" value="NIF_FeS_clus_asmbl_NifU_N"/>
</dbReference>
<dbReference type="FunFam" id="3.90.1010.10:FF:000002">
    <property type="entry name" value="Iron-sulfur cluster assembly scaffold protein NifU"/>
    <property type="match status" value="1"/>
</dbReference>
<evidence type="ECO:0000259" key="2">
    <source>
        <dbReference type="Pfam" id="PF01592"/>
    </source>
</evidence>
<dbReference type="SUPFAM" id="SSF82649">
    <property type="entry name" value="SufE/NifU"/>
    <property type="match status" value="1"/>
</dbReference>
<evidence type="ECO:0000313" key="4">
    <source>
        <dbReference type="Proteomes" id="UP001163687"/>
    </source>
</evidence>
<evidence type="ECO:0000313" key="3">
    <source>
        <dbReference type="EMBL" id="BDG61489.1"/>
    </source>
</evidence>
<reference evidence="3" key="1">
    <citation type="submission" date="2022-03" db="EMBL/GenBank/DDBJ databases">
        <title>Complete genome sequence of Caldinitratiruptor microaerophilus.</title>
        <authorList>
            <person name="Mukaiyama R."/>
            <person name="Nishiyama T."/>
            <person name="Ueda K."/>
        </authorList>
    </citation>
    <scope>NUCLEOTIDE SEQUENCE</scope>
    <source>
        <strain evidence="3">JCM 16183</strain>
    </source>
</reference>
<dbReference type="Pfam" id="PF01592">
    <property type="entry name" value="NifU_N"/>
    <property type="match status" value="1"/>
</dbReference>
<dbReference type="NCBIfam" id="TIGR01994">
    <property type="entry name" value="SUF_scaf_2"/>
    <property type="match status" value="1"/>
</dbReference>
<comment type="similarity">
    <text evidence="1">Belongs to the NifU family.</text>
</comment>
<feature type="domain" description="NIF system FeS cluster assembly NifU N-terminal" evidence="2">
    <location>
        <begin position="15"/>
        <end position="132"/>
    </location>
</feature>
<dbReference type="PANTHER" id="PTHR10093">
    <property type="entry name" value="IRON-SULFUR CLUSTER ASSEMBLY ENZYME NIFU HOMOLOG"/>
    <property type="match status" value="1"/>
</dbReference>
<evidence type="ECO:0000256" key="1">
    <source>
        <dbReference type="ARBA" id="ARBA00006420"/>
    </source>
</evidence>
<dbReference type="GO" id="GO:0005506">
    <property type="term" value="F:iron ion binding"/>
    <property type="evidence" value="ECO:0007669"/>
    <property type="project" value="InterPro"/>
</dbReference>
<protein>
    <submittedName>
        <fullName evidence="3">Iron-sulfur cluster assembly scaffold protein NifU</fullName>
    </submittedName>
</protein>
<dbReference type="CDD" id="cd06664">
    <property type="entry name" value="IscU_like"/>
    <property type="match status" value="1"/>
</dbReference>
<dbReference type="AlphaFoldDB" id="A0AA35GAN5"/>
<keyword evidence="4" id="KW-1185">Reference proteome</keyword>
<dbReference type="Proteomes" id="UP001163687">
    <property type="component" value="Chromosome"/>
</dbReference>
<dbReference type="Gene3D" id="3.90.1010.10">
    <property type="match status" value="1"/>
</dbReference>
<gene>
    <name evidence="3" type="ORF">caldi_25790</name>
</gene>
<dbReference type="RefSeq" id="WP_264842134.1">
    <property type="nucleotide sequence ID" value="NZ_AP025628.1"/>
</dbReference>
<proteinExistence type="inferred from homology"/>